<name>A0ABQ8IXU5_DERPT</name>
<feature type="region of interest" description="Disordered" evidence="8">
    <location>
        <begin position="831"/>
        <end position="879"/>
    </location>
</feature>
<keyword evidence="4 12" id="KW-0347">Helicase</keyword>
<dbReference type="InterPro" id="IPR011009">
    <property type="entry name" value="Kinase-like_dom_sf"/>
</dbReference>
<feature type="domain" description="Helicase C-terminal" evidence="11">
    <location>
        <begin position="199"/>
        <end position="359"/>
    </location>
</feature>
<evidence type="ECO:0000256" key="1">
    <source>
        <dbReference type="ARBA" id="ARBA00004496"/>
    </source>
</evidence>
<feature type="domain" description="Helicase ATP-binding" evidence="10">
    <location>
        <begin position="19"/>
        <end position="189"/>
    </location>
</feature>
<reference evidence="12 13" key="2">
    <citation type="journal article" date="2022" name="Mol. Biol. Evol.">
        <title>Comparative Genomics Reveals Insights into the Divergent Evolution of Astigmatic Mites and Household Pest Adaptations.</title>
        <authorList>
            <person name="Xiong Q."/>
            <person name="Wan A.T."/>
            <person name="Liu X."/>
            <person name="Fung C.S."/>
            <person name="Xiao X."/>
            <person name="Malainual N."/>
            <person name="Hou J."/>
            <person name="Wang L."/>
            <person name="Wang M."/>
            <person name="Yang K.Y."/>
            <person name="Cui Y."/>
            <person name="Leung E.L."/>
            <person name="Nong W."/>
            <person name="Shin S.K."/>
            <person name="Au S.W."/>
            <person name="Jeong K.Y."/>
            <person name="Chew F.T."/>
            <person name="Hui J.H."/>
            <person name="Leung T.F."/>
            <person name="Tungtrongchitr A."/>
            <person name="Zhong N."/>
            <person name="Liu Z."/>
            <person name="Tsui S.K."/>
        </authorList>
    </citation>
    <scope>NUCLEOTIDE SEQUENCE [LARGE SCALE GENOMIC DNA]</scope>
    <source>
        <strain evidence="12">Derp</strain>
    </source>
</reference>
<gene>
    <name evidence="12" type="primary">DDX6</name>
    <name evidence="12" type="ORF">DERP_012520</name>
</gene>
<keyword evidence="3" id="KW-0378">Hydrolase</keyword>
<feature type="region of interest" description="Disordered" evidence="8">
    <location>
        <begin position="1111"/>
        <end position="1130"/>
    </location>
</feature>
<dbReference type="Pfam" id="PF00271">
    <property type="entry name" value="Helicase_C"/>
    <property type="match status" value="1"/>
</dbReference>
<dbReference type="InterPro" id="IPR000629">
    <property type="entry name" value="RNA-helicase_DEAD-box_CS"/>
</dbReference>
<dbReference type="Gene3D" id="1.10.510.10">
    <property type="entry name" value="Transferase(Phosphotransferase) domain 1"/>
    <property type="match status" value="1"/>
</dbReference>
<dbReference type="InterPro" id="IPR008271">
    <property type="entry name" value="Ser/Thr_kinase_AS"/>
</dbReference>
<feature type="compositionally biased region" description="Low complexity" evidence="8">
    <location>
        <begin position="837"/>
        <end position="857"/>
    </location>
</feature>
<proteinExistence type="inferred from homology"/>
<keyword evidence="13" id="KW-1185">Reference proteome</keyword>
<dbReference type="SMART" id="SM00490">
    <property type="entry name" value="HELICc"/>
    <property type="match status" value="1"/>
</dbReference>
<feature type="domain" description="Protein kinase" evidence="9">
    <location>
        <begin position="363"/>
        <end position="616"/>
    </location>
</feature>
<evidence type="ECO:0000256" key="8">
    <source>
        <dbReference type="SAM" id="MobiDB-lite"/>
    </source>
</evidence>
<dbReference type="InterPro" id="IPR011545">
    <property type="entry name" value="DEAD/DEAH_box_helicase_dom"/>
</dbReference>
<dbReference type="SUPFAM" id="SSF56112">
    <property type="entry name" value="Protein kinase-like (PK-like)"/>
    <property type="match status" value="1"/>
</dbReference>
<evidence type="ECO:0000256" key="5">
    <source>
        <dbReference type="ARBA" id="ARBA00022840"/>
    </source>
</evidence>
<dbReference type="PANTHER" id="PTHR47960">
    <property type="entry name" value="DEAD-BOX ATP-DEPENDENT RNA HELICASE 50"/>
    <property type="match status" value="1"/>
</dbReference>
<evidence type="ECO:0000313" key="12">
    <source>
        <dbReference type="EMBL" id="KAH9414930.1"/>
    </source>
</evidence>
<evidence type="ECO:0000256" key="7">
    <source>
        <dbReference type="PROSITE-ProRule" id="PRU10141"/>
    </source>
</evidence>
<dbReference type="PROSITE" id="PS50011">
    <property type="entry name" value="PROTEIN_KINASE_DOM"/>
    <property type="match status" value="1"/>
</dbReference>
<evidence type="ECO:0000256" key="6">
    <source>
        <dbReference type="ARBA" id="ARBA00038316"/>
    </source>
</evidence>
<accession>A0ABQ8IXU5</accession>
<keyword evidence="5 7" id="KW-0067">ATP-binding</keyword>
<feature type="region of interest" description="Disordered" evidence="8">
    <location>
        <begin position="899"/>
        <end position="926"/>
    </location>
</feature>
<evidence type="ECO:0000259" key="10">
    <source>
        <dbReference type="PROSITE" id="PS51192"/>
    </source>
</evidence>
<dbReference type="InterPro" id="IPR001650">
    <property type="entry name" value="Helicase_C-like"/>
</dbReference>
<dbReference type="Pfam" id="PF00069">
    <property type="entry name" value="Pkinase"/>
    <property type="match status" value="1"/>
</dbReference>
<evidence type="ECO:0000259" key="11">
    <source>
        <dbReference type="PROSITE" id="PS51194"/>
    </source>
</evidence>
<dbReference type="PROSITE" id="PS00039">
    <property type="entry name" value="DEAD_ATP_HELICASE"/>
    <property type="match status" value="1"/>
</dbReference>
<dbReference type="Proteomes" id="UP000887458">
    <property type="component" value="Unassembled WGS sequence"/>
</dbReference>
<protein>
    <submittedName>
        <fullName evidence="12">ATP-dependent RNA helicase ddx6</fullName>
    </submittedName>
</protein>
<reference evidence="12 13" key="1">
    <citation type="journal article" date="2018" name="J. Allergy Clin. Immunol.">
        <title>High-quality assembly of Dermatophagoides pteronyssinus genome and transcriptome reveals a wide range of novel allergens.</title>
        <authorList>
            <person name="Liu X.Y."/>
            <person name="Yang K.Y."/>
            <person name="Wang M.Q."/>
            <person name="Kwok J.S."/>
            <person name="Zeng X."/>
            <person name="Yang Z."/>
            <person name="Xiao X.J."/>
            <person name="Lau C.P."/>
            <person name="Li Y."/>
            <person name="Huang Z.M."/>
            <person name="Ba J.G."/>
            <person name="Yim A.K."/>
            <person name="Ouyang C.Y."/>
            <person name="Ngai S.M."/>
            <person name="Chan T.F."/>
            <person name="Leung E.L."/>
            <person name="Liu L."/>
            <person name="Liu Z.G."/>
            <person name="Tsui S.K."/>
        </authorList>
    </citation>
    <scope>NUCLEOTIDE SEQUENCE [LARGE SCALE GENOMIC DNA]</scope>
    <source>
        <strain evidence="12">Derp</strain>
    </source>
</reference>
<comment type="subcellular location">
    <subcellularLocation>
        <location evidence="1">Cytoplasm</location>
    </subcellularLocation>
</comment>
<dbReference type="Gene3D" id="3.40.50.300">
    <property type="entry name" value="P-loop containing nucleotide triphosphate hydrolases"/>
    <property type="match status" value="2"/>
</dbReference>
<dbReference type="PROSITE" id="PS00108">
    <property type="entry name" value="PROTEIN_KINASE_ST"/>
    <property type="match status" value="1"/>
</dbReference>
<dbReference type="CDD" id="cd18787">
    <property type="entry name" value="SF2_C_DEAD"/>
    <property type="match status" value="1"/>
</dbReference>
<comment type="caution">
    <text evidence="12">The sequence shown here is derived from an EMBL/GenBank/DDBJ whole genome shotgun (WGS) entry which is preliminary data.</text>
</comment>
<feature type="region of interest" description="Disordered" evidence="8">
    <location>
        <begin position="955"/>
        <end position="986"/>
    </location>
</feature>
<comment type="similarity">
    <text evidence="6">Belongs to the DEAD box helicase family. DDX6/DHH1 subfamily.</text>
</comment>
<dbReference type="InterPro" id="IPR014001">
    <property type="entry name" value="Helicase_ATP-bd"/>
</dbReference>
<dbReference type="SUPFAM" id="SSF52540">
    <property type="entry name" value="P-loop containing nucleoside triphosphate hydrolases"/>
    <property type="match status" value="1"/>
</dbReference>
<dbReference type="InterPro" id="IPR027417">
    <property type="entry name" value="P-loop_NTPase"/>
</dbReference>
<sequence length="1130" mass="126187">MGIFEQGWEKPSPIQESAIPVALLGIDILARAKNGTGKTGAYTIPLLQKINVNNNAIQALVVVPTRELAMQTSNICMELGRHLGVRVMVTTGGTNLKDDIMRIYENVHVVVATPGRILDLVEKKVASLSQCRYFVLDEADKLLGQDFQGMLDTLISHLPEERQILLFSATFPITVERFMQMHLKNPHEINLMEELTLKGVTQYYAFVQERQKVHCLNTLFSKLQINQSIIFCNSTQRVELLAKKIAELGYSCYYIHARMSQPHRNRVFHDFRKGLCRNLVCSDLFTRGIDIQAVNVVINFDFPKMAETYLHRIGRSGRFGHLGIAINLITYEDRDLLHKIEAELNTTIKPIPKNGIPTRVGCYEMLKTIGKGNFAVVKLARHTIINLEVAIKVISRKSLEADQLRKLNREIDIMKRVGSHRNIVRLYQVMQSDRHVMLVTEYCEGGELFEHLKNKGAMSESNSRFYFHQIVDAVKYLHSNGIVHRDLKAENLLFTSDLRCVKLADFGFSNYYSNQSFLSTWCGSPPYAAPELFEGKQYNGPKADIWSLGVVLYVLVCGALPFDGNTLQSLKTRVLSGKFRIPFFMSLDCEHLIRHMMVIDPEKRFTLNQIKQHRWMMSQQQSRHQSSESEKLSDRLKNVHIDTDDNDNSNDVDNSLVEWIASELDVDAETVLSSIRNRCFDDHYALYSLVNDSSHCSATLSAPPSPPLLPIVPSTNQRKSSITTGIVEREPTPTSLAPTVSQVRRHTCPDANASDSHGVHGGPIHGTMVTPTLFLTPPAITAPTTMAPPMCNLPLAPPNYPLTMDLLKPPPVLLLANNNMVRRASDGQANYARTTHSDGPTTSSSPTSSSPTAKSTTNKPIASHAQTSPPISYIKRKRHSLTDTNELISRQRRMQLAQANLNAERSRRRASDGSTAGIFNHHHPHPHQQQISIPFLQNELRALCVSSPPSLHASPIHGNHLAAGAKPNSSTTSSSLPPSSPPLTLPQISEEIHKTDIQQHDATMLMHNKSNNPHPCRHATGSSVPLITPPQSFRSSPVTSPNHATPSISVTDELGASQFPILPPPIDFQLANSHPNLDQDSNVSSKVTAADLLFNRLHRWRNDESEYRCPPPPLITTSNHHDPYPLTCTD</sequence>
<dbReference type="PROSITE" id="PS00107">
    <property type="entry name" value="PROTEIN_KINASE_ATP"/>
    <property type="match status" value="1"/>
</dbReference>
<keyword evidence="2 7" id="KW-0547">Nucleotide-binding</keyword>
<organism evidence="12 13">
    <name type="scientific">Dermatophagoides pteronyssinus</name>
    <name type="common">European house dust mite</name>
    <dbReference type="NCBI Taxonomy" id="6956"/>
    <lineage>
        <taxon>Eukaryota</taxon>
        <taxon>Metazoa</taxon>
        <taxon>Ecdysozoa</taxon>
        <taxon>Arthropoda</taxon>
        <taxon>Chelicerata</taxon>
        <taxon>Arachnida</taxon>
        <taxon>Acari</taxon>
        <taxon>Acariformes</taxon>
        <taxon>Sarcoptiformes</taxon>
        <taxon>Astigmata</taxon>
        <taxon>Psoroptidia</taxon>
        <taxon>Analgoidea</taxon>
        <taxon>Pyroglyphidae</taxon>
        <taxon>Dermatophagoidinae</taxon>
        <taxon>Dermatophagoides</taxon>
    </lineage>
</organism>
<feature type="binding site" evidence="7">
    <location>
        <position position="392"/>
    </location>
    <ligand>
        <name>ATP</name>
        <dbReference type="ChEBI" id="CHEBI:30616"/>
    </ligand>
</feature>
<dbReference type="GO" id="GO:0004386">
    <property type="term" value="F:helicase activity"/>
    <property type="evidence" value="ECO:0007669"/>
    <property type="project" value="UniProtKB-KW"/>
</dbReference>
<evidence type="ECO:0000256" key="3">
    <source>
        <dbReference type="ARBA" id="ARBA00022801"/>
    </source>
</evidence>
<evidence type="ECO:0000256" key="4">
    <source>
        <dbReference type="ARBA" id="ARBA00022806"/>
    </source>
</evidence>
<dbReference type="InterPro" id="IPR000719">
    <property type="entry name" value="Prot_kinase_dom"/>
</dbReference>
<dbReference type="PROSITE" id="PS51194">
    <property type="entry name" value="HELICASE_CTER"/>
    <property type="match status" value="1"/>
</dbReference>
<dbReference type="CDD" id="cd17940">
    <property type="entry name" value="DEADc_DDX6"/>
    <property type="match status" value="1"/>
</dbReference>
<feature type="compositionally biased region" description="Polar residues" evidence="8">
    <location>
        <begin position="858"/>
        <end position="870"/>
    </location>
</feature>
<dbReference type="PROSITE" id="PS51192">
    <property type="entry name" value="HELICASE_ATP_BIND_1"/>
    <property type="match status" value="1"/>
</dbReference>
<dbReference type="InterPro" id="IPR017441">
    <property type="entry name" value="Protein_kinase_ATP_BS"/>
</dbReference>
<dbReference type="SMART" id="SM00220">
    <property type="entry name" value="S_TKc"/>
    <property type="match status" value="1"/>
</dbReference>
<dbReference type="Pfam" id="PF00270">
    <property type="entry name" value="DEAD"/>
    <property type="match status" value="1"/>
</dbReference>
<dbReference type="EMBL" id="NJHN03000104">
    <property type="protein sequence ID" value="KAH9414930.1"/>
    <property type="molecule type" value="Genomic_DNA"/>
</dbReference>
<evidence type="ECO:0000259" key="9">
    <source>
        <dbReference type="PROSITE" id="PS50011"/>
    </source>
</evidence>
<evidence type="ECO:0000313" key="13">
    <source>
        <dbReference type="Proteomes" id="UP000887458"/>
    </source>
</evidence>
<evidence type="ECO:0000256" key="2">
    <source>
        <dbReference type="ARBA" id="ARBA00022741"/>
    </source>
</evidence>
<dbReference type="SMART" id="SM00487">
    <property type="entry name" value="DEXDc"/>
    <property type="match status" value="1"/>
</dbReference>
<feature type="non-terminal residue" evidence="12">
    <location>
        <position position="1130"/>
    </location>
</feature>